<evidence type="ECO:0000313" key="2">
    <source>
        <dbReference type="EMBL" id="RRT66435.1"/>
    </source>
</evidence>
<evidence type="ECO:0000256" key="1">
    <source>
        <dbReference type="SAM" id="MobiDB-lite"/>
    </source>
</evidence>
<organism evidence="2 3">
    <name type="scientific">Ensete ventricosum</name>
    <name type="common">Abyssinian banana</name>
    <name type="synonym">Musa ensete</name>
    <dbReference type="NCBI Taxonomy" id="4639"/>
    <lineage>
        <taxon>Eukaryota</taxon>
        <taxon>Viridiplantae</taxon>
        <taxon>Streptophyta</taxon>
        <taxon>Embryophyta</taxon>
        <taxon>Tracheophyta</taxon>
        <taxon>Spermatophyta</taxon>
        <taxon>Magnoliopsida</taxon>
        <taxon>Liliopsida</taxon>
        <taxon>Zingiberales</taxon>
        <taxon>Musaceae</taxon>
        <taxon>Ensete</taxon>
    </lineage>
</organism>
<reference evidence="2 3" key="1">
    <citation type="journal article" date="2014" name="Agronomy (Basel)">
        <title>A Draft Genome Sequence for Ensete ventricosum, the Drought-Tolerant Tree Against Hunger.</title>
        <authorList>
            <person name="Harrison J."/>
            <person name="Moore K.A."/>
            <person name="Paszkiewicz K."/>
            <person name="Jones T."/>
            <person name="Grant M."/>
            <person name="Ambacheew D."/>
            <person name="Muzemil S."/>
            <person name="Studholme D.J."/>
        </authorList>
    </citation>
    <scope>NUCLEOTIDE SEQUENCE [LARGE SCALE GENOMIC DNA]</scope>
</reference>
<protein>
    <submittedName>
        <fullName evidence="2">Uncharacterized protein</fullName>
    </submittedName>
</protein>
<evidence type="ECO:0000313" key="3">
    <source>
        <dbReference type="Proteomes" id="UP000287651"/>
    </source>
</evidence>
<feature type="compositionally biased region" description="Basic residues" evidence="1">
    <location>
        <begin position="1"/>
        <end position="22"/>
    </location>
</feature>
<proteinExistence type="predicted"/>
<sequence>MLPVLKRRKKKKKKKKKKKHPKERGMQRSVNISSDYGISILASHGSPRTYGGVNSWGSPVVFEGLAPYLQRTTKQEKLLWLSRRALASTKKVNDDIQK</sequence>
<dbReference type="AlphaFoldDB" id="A0A426ZRA9"/>
<comment type="caution">
    <text evidence="2">The sequence shown here is derived from an EMBL/GenBank/DDBJ whole genome shotgun (WGS) entry which is preliminary data.</text>
</comment>
<name>A0A426ZRA9_ENSVE</name>
<dbReference type="Proteomes" id="UP000287651">
    <property type="component" value="Unassembled WGS sequence"/>
</dbReference>
<accession>A0A426ZRA9</accession>
<dbReference type="EMBL" id="AMZH03005420">
    <property type="protein sequence ID" value="RRT66435.1"/>
    <property type="molecule type" value="Genomic_DNA"/>
</dbReference>
<gene>
    <name evidence="2" type="ORF">B296_00023811</name>
</gene>
<feature type="region of interest" description="Disordered" evidence="1">
    <location>
        <begin position="1"/>
        <end position="29"/>
    </location>
</feature>